<proteinExistence type="predicted"/>
<organism evidence="1 2">
    <name type="scientific">Acer saccharum</name>
    <name type="common">Sugar maple</name>
    <dbReference type="NCBI Taxonomy" id="4024"/>
    <lineage>
        <taxon>Eukaryota</taxon>
        <taxon>Viridiplantae</taxon>
        <taxon>Streptophyta</taxon>
        <taxon>Embryophyta</taxon>
        <taxon>Tracheophyta</taxon>
        <taxon>Spermatophyta</taxon>
        <taxon>Magnoliopsida</taxon>
        <taxon>eudicotyledons</taxon>
        <taxon>Gunneridae</taxon>
        <taxon>Pentapetalae</taxon>
        <taxon>rosids</taxon>
        <taxon>malvids</taxon>
        <taxon>Sapindales</taxon>
        <taxon>Sapindaceae</taxon>
        <taxon>Hippocastanoideae</taxon>
        <taxon>Acereae</taxon>
        <taxon>Acer</taxon>
    </lineage>
</organism>
<accession>A0AA39T6D6</accession>
<dbReference type="Proteomes" id="UP001168877">
    <property type="component" value="Unassembled WGS sequence"/>
</dbReference>
<evidence type="ECO:0000313" key="1">
    <source>
        <dbReference type="EMBL" id="KAK0602057.1"/>
    </source>
</evidence>
<gene>
    <name evidence="1" type="ORF">LWI29_029941</name>
</gene>
<reference evidence="1" key="1">
    <citation type="journal article" date="2022" name="Plant J.">
        <title>Strategies of tolerance reflected in two North American maple genomes.</title>
        <authorList>
            <person name="McEvoy S.L."/>
            <person name="Sezen U.U."/>
            <person name="Trouern-Trend A."/>
            <person name="McMahon S.M."/>
            <person name="Schaberg P.G."/>
            <person name="Yang J."/>
            <person name="Wegrzyn J.L."/>
            <person name="Swenson N.G."/>
        </authorList>
    </citation>
    <scope>NUCLEOTIDE SEQUENCE</scope>
    <source>
        <strain evidence="1">NS2018</strain>
    </source>
</reference>
<protein>
    <submittedName>
        <fullName evidence="1">Uncharacterized protein</fullName>
    </submittedName>
</protein>
<evidence type="ECO:0000313" key="2">
    <source>
        <dbReference type="Proteomes" id="UP001168877"/>
    </source>
</evidence>
<keyword evidence="2" id="KW-1185">Reference proteome</keyword>
<name>A0AA39T6D6_ACESA</name>
<dbReference type="EMBL" id="JAUESC010000003">
    <property type="protein sequence ID" value="KAK0602057.1"/>
    <property type="molecule type" value="Genomic_DNA"/>
</dbReference>
<sequence length="234" mass="26252">MRSFADVVKEAGTREVADKNDEVVDYYGSSSFKEYLGHANDKPESNLKGIGLQVELRGGLELNFKFANRRVKVGLEDRSKGREVRLIQSMMKKGLLKSSLIPDGLVISAQVSEHTEAVRSEDMVRIESIMDSPASSKGRRGSKQCYSTKIHRMRTRNAKLRELEAQELRGHVKPIEEIRDILSHSLTETEIETETKTEVVDVDGKIVVWNLEEEILRVVETGAALAKKVNGKTV</sequence>
<comment type="caution">
    <text evidence="1">The sequence shown here is derived from an EMBL/GenBank/DDBJ whole genome shotgun (WGS) entry which is preliminary data.</text>
</comment>
<reference evidence="1" key="2">
    <citation type="submission" date="2023-06" db="EMBL/GenBank/DDBJ databases">
        <authorList>
            <person name="Swenson N.G."/>
            <person name="Wegrzyn J.L."/>
            <person name="Mcevoy S.L."/>
        </authorList>
    </citation>
    <scope>NUCLEOTIDE SEQUENCE</scope>
    <source>
        <strain evidence="1">NS2018</strain>
        <tissue evidence="1">Leaf</tissue>
    </source>
</reference>
<dbReference type="AlphaFoldDB" id="A0AA39T6D6"/>